<evidence type="ECO:0000313" key="2">
    <source>
        <dbReference type="EMBL" id="MFC4870097.1"/>
    </source>
</evidence>
<dbReference type="SUPFAM" id="SSF63829">
    <property type="entry name" value="Calcium-dependent phosphotriesterase"/>
    <property type="match status" value="1"/>
</dbReference>
<keyword evidence="2" id="KW-0547">Nucleotide-binding</keyword>
<dbReference type="RefSeq" id="WP_377060343.1">
    <property type="nucleotide sequence ID" value="NZ_JBHSJJ010000001.1"/>
</dbReference>
<feature type="signal peptide" evidence="1">
    <location>
        <begin position="1"/>
        <end position="27"/>
    </location>
</feature>
<organism evidence="2 3">
    <name type="scientific">Negadavirga shengliensis</name>
    <dbReference type="NCBI Taxonomy" id="1389218"/>
    <lineage>
        <taxon>Bacteria</taxon>
        <taxon>Pseudomonadati</taxon>
        <taxon>Bacteroidota</taxon>
        <taxon>Cytophagia</taxon>
        <taxon>Cytophagales</taxon>
        <taxon>Cyclobacteriaceae</taxon>
        <taxon>Negadavirga</taxon>
    </lineage>
</organism>
<evidence type="ECO:0000313" key="3">
    <source>
        <dbReference type="Proteomes" id="UP001595818"/>
    </source>
</evidence>
<gene>
    <name evidence="2" type="ORF">ACFPFU_00245</name>
</gene>
<dbReference type="GO" id="GO:0005524">
    <property type="term" value="F:ATP binding"/>
    <property type="evidence" value="ECO:0007669"/>
    <property type="project" value="UniProtKB-KW"/>
</dbReference>
<protein>
    <submittedName>
        <fullName evidence="2">ATP-binding protein</fullName>
    </submittedName>
</protein>
<sequence length="298" mass="32683">MSATSTKQAKALIVAAIFMLAAGCEQAQRSENQETESEEMITVSEPQMELLWETPAELTTNESVHYEDSDGHIYVANIEGDPAEKDGVGSISKLSKDGEIIERDWVSGLHAPKGMTVKDGSLYVTDVDRLVEIELSSGEISQIYEVSDAVFLNDADHDGSRVYFSDMRAGKILYLEEGEIKTFAENQKNINGLRVSDGGVLYGLDAEGLKKYSEDGSYEVINDEVTGGDGLIIIDDDTFIASKWGGEIYLVQDGEATKILDTTQEESNTADIGFIPDENIVLVPTFFKDKVAAYKLDY</sequence>
<dbReference type="Proteomes" id="UP001595818">
    <property type="component" value="Unassembled WGS sequence"/>
</dbReference>
<keyword evidence="2" id="KW-0067">ATP-binding</keyword>
<dbReference type="PROSITE" id="PS51257">
    <property type="entry name" value="PROKAR_LIPOPROTEIN"/>
    <property type="match status" value="1"/>
</dbReference>
<dbReference type="EMBL" id="JBHSJJ010000001">
    <property type="protein sequence ID" value="MFC4870097.1"/>
    <property type="molecule type" value="Genomic_DNA"/>
</dbReference>
<dbReference type="InterPro" id="IPR015943">
    <property type="entry name" value="WD40/YVTN_repeat-like_dom_sf"/>
</dbReference>
<evidence type="ECO:0000256" key="1">
    <source>
        <dbReference type="SAM" id="SignalP"/>
    </source>
</evidence>
<comment type="caution">
    <text evidence="2">The sequence shown here is derived from an EMBL/GenBank/DDBJ whole genome shotgun (WGS) entry which is preliminary data.</text>
</comment>
<keyword evidence="3" id="KW-1185">Reference proteome</keyword>
<accession>A0ABV9SUR6</accession>
<proteinExistence type="predicted"/>
<reference evidence="3" key="1">
    <citation type="journal article" date="2019" name="Int. J. Syst. Evol. Microbiol.">
        <title>The Global Catalogue of Microorganisms (GCM) 10K type strain sequencing project: providing services to taxonomists for standard genome sequencing and annotation.</title>
        <authorList>
            <consortium name="The Broad Institute Genomics Platform"/>
            <consortium name="The Broad Institute Genome Sequencing Center for Infectious Disease"/>
            <person name="Wu L."/>
            <person name="Ma J."/>
        </authorList>
    </citation>
    <scope>NUCLEOTIDE SEQUENCE [LARGE SCALE GENOMIC DNA]</scope>
    <source>
        <strain evidence="3">CGMCC 4.7466</strain>
    </source>
</reference>
<name>A0ABV9SUR6_9BACT</name>
<keyword evidence="1" id="KW-0732">Signal</keyword>
<feature type="chain" id="PRO_5046556768" evidence="1">
    <location>
        <begin position="28"/>
        <end position="298"/>
    </location>
</feature>
<dbReference type="Gene3D" id="2.130.10.10">
    <property type="entry name" value="YVTN repeat-like/Quinoprotein amine dehydrogenase"/>
    <property type="match status" value="1"/>
</dbReference>